<dbReference type="InterPro" id="IPR029441">
    <property type="entry name" value="Cass2"/>
</dbReference>
<feature type="domain" description="AraC effector-binding" evidence="1">
    <location>
        <begin position="1"/>
        <end position="162"/>
    </location>
</feature>
<dbReference type="Proteomes" id="UP000789845">
    <property type="component" value="Unassembled WGS sequence"/>
</dbReference>
<dbReference type="PANTHER" id="PTHR36444:SF2">
    <property type="entry name" value="TRANSCRIPTIONAL REGULATOR PROTEIN YOBU-RELATED"/>
    <property type="match status" value="1"/>
</dbReference>
<dbReference type="Gene3D" id="3.20.80.10">
    <property type="entry name" value="Regulatory factor, effector binding domain"/>
    <property type="match status" value="1"/>
</dbReference>
<evidence type="ECO:0000259" key="1">
    <source>
        <dbReference type="SMART" id="SM00871"/>
    </source>
</evidence>
<gene>
    <name evidence="2" type="ORF">NEOCIP111885_04510</name>
</gene>
<protein>
    <recommendedName>
        <fullName evidence="1">AraC effector-binding domain-containing protein</fullName>
    </recommendedName>
</protein>
<keyword evidence="3" id="KW-1185">Reference proteome</keyword>
<dbReference type="PANTHER" id="PTHR36444">
    <property type="entry name" value="TRANSCRIPTIONAL REGULATOR PROTEIN YOBU-RELATED"/>
    <property type="match status" value="1"/>
</dbReference>
<dbReference type="EMBL" id="CAKJTG010000049">
    <property type="protein sequence ID" value="CAG9610734.1"/>
    <property type="molecule type" value="Genomic_DNA"/>
</dbReference>
<reference evidence="2" key="1">
    <citation type="submission" date="2021-10" db="EMBL/GenBank/DDBJ databases">
        <authorList>
            <person name="Criscuolo A."/>
        </authorList>
    </citation>
    <scope>NUCLEOTIDE SEQUENCE</scope>
    <source>
        <strain evidence="2">CIP111885</strain>
    </source>
</reference>
<proteinExistence type="predicted"/>
<dbReference type="InterPro" id="IPR053182">
    <property type="entry name" value="YobU-like_regulator"/>
</dbReference>
<sequence>MEPKIIEKPTFHVLGYGIQTTTQNGQNSTDIPRFWQEFLQNNLRNDIPNPISPNVELGICTDFNLQDGGFTYLIGMEVISTELVPEGMIYRTFPAGQYAVFTTPPATNNTFVQSIQETWGFIFQSWLPSSGYEHSGGAEMELYDERCWGNENKQMDIYVPIKKVD</sequence>
<accession>A0A9C7GE71</accession>
<dbReference type="SMART" id="SM00871">
    <property type="entry name" value="AraC_E_bind"/>
    <property type="match status" value="1"/>
</dbReference>
<dbReference type="InterPro" id="IPR010499">
    <property type="entry name" value="AraC_E-bd"/>
</dbReference>
<organism evidence="2 3">
    <name type="scientific">Pseudoneobacillus rhizosphaerae</name>
    <dbReference type="NCBI Taxonomy" id="2880968"/>
    <lineage>
        <taxon>Bacteria</taxon>
        <taxon>Bacillati</taxon>
        <taxon>Bacillota</taxon>
        <taxon>Bacilli</taxon>
        <taxon>Bacillales</taxon>
        <taxon>Bacillaceae</taxon>
        <taxon>Pseudoneobacillus</taxon>
    </lineage>
</organism>
<dbReference type="RefSeq" id="WP_230499092.1">
    <property type="nucleotide sequence ID" value="NZ_CAKJTG010000049.1"/>
</dbReference>
<dbReference type="InterPro" id="IPR011256">
    <property type="entry name" value="Reg_factor_effector_dom_sf"/>
</dbReference>
<name>A0A9C7GE71_9BACI</name>
<dbReference type="Pfam" id="PF14526">
    <property type="entry name" value="Cass2"/>
    <property type="match status" value="1"/>
</dbReference>
<evidence type="ECO:0000313" key="3">
    <source>
        <dbReference type="Proteomes" id="UP000789845"/>
    </source>
</evidence>
<comment type="caution">
    <text evidence="2">The sequence shown here is derived from an EMBL/GenBank/DDBJ whole genome shotgun (WGS) entry which is preliminary data.</text>
</comment>
<dbReference type="AlphaFoldDB" id="A0A9C7GE71"/>
<dbReference type="SUPFAM" id="SSF55136">
    <property type="entry name" value="Probable bacterial effector-binding domain"/>
    <property type="match status" value="1"/>
</dbReference>
<evidence type="ECO:0000313" key="2">
    <source>
        <dbReference type="EMBL" id="CAG9610734.1"/>
    </source>
</evidence>